<feature type="transmembrane region" description="Helical" evidence="1">
    <location>
        <begin position="17"/>
        <end position="38"/>
    </location>
</feature>
<accession>A0A9Y1E1A9</accession>
<keyword evidence="1" id="KW-1133">Transmembrane helix</keyword>
<evidence type="ECO:0000313" key="3">
    <source>
        <dbReference type="Proteomes" id="UP001236076"/>
    </source>
</evidence>
<keyword evidence="1" id="KW-0812">Transmembrane</keyword>
<sequence>MIEFYNMWFDMVKSHMTLFPCILYFLFWLVLSSVVITWDNIKKARDPFHYFVPDLIASIGISVFAVIMTIFLPIVLTCVITLATLIGIFWCICKLTTIWMLR</sequence>
<name>A0A9Y1E1A9_9CAUD</name>
<keyword evidence="1" id="KW-0472">Membrane</keyword>
<dbReference type="Proteomes" id="UP001236076">
    <property type="component" value="Segment"/>
</dbReference>
<organism evidence="2 3">
    <name type="scientific">Escherichia phage A5-4</name>
    <dbReference type="NCBI Taxonomy" id="2996162"/>
    <lineage>
        <taxon>Viruses</taxon>
        <taxon>Duplodnaviria</taxon>
        <taxon>Heunggongvirae</taxon>
        <taxon>Uroviricota</taxon>
        <taxon>Caudoviricetes</taxon>
        <taxon>Vequintavirinae</taxon>
    </lineage>
</organism>
<protein>
    <submittedName>
        <fullName evidence="2">Uncharacterized protein</fullName>
    </submittedName>
</protein>
<dbReference type="EMBL" id="OP744025">
    <property type="protein sequence ID" value="UZZ64248.1"/>
    <property type="molecule type" value="Genomic_DNA"/>
</dbReference>
<reference evidence="2 3" key="1">
    <citation type="submission" date="2022-10" db="EMBL/GenBank/DDBJ databases">
        <authorList>
            <person name="Cortes-Martin A."/>
            <person name="Buttimer C.T.H."/>
            <person name="Hill C."/>
        </authorList>
    </citation>
    <scope>NUCLEOTIDE SEQUENCE [LARGE SCALE GENOMIC DNA]</scope>
</reference>
<evidence type="ECO:0000313" key="2">
    <source>
        <dbReference type="EMBL" id="UZZ64248.1"/>
    </source>
</evidence>
<feature type="transmembrane region" description="Helical" evidence="1">
    <location>
        <begin position="80"/>
        <end position="101"/>
    </location>
</feature>
<proteinExistence type="predicted"/>
<feature type="transmembrane region" description="Helical" evidence="1">
    <location>
        <begin position="50"/>
        <end position="74"/>
    </location>
</feature>
<keyword evidence="3" id="KW-1185">Reference proteome</keyword>
<gene>
    <name evidence="2" type="ORF">A54_8</name>
</gene>
<evidence type="ECO:0000256" key="1">
    <source>
        <dbReference type="SAM" id="Phobius"/>
    </source>
</evidence>